<organism evidence="11 12">
    <name type="scientific">Pan troglodytes</name>
    <name type="common">Chimpanzee</name>
    <dbReference type="NCBI Taxonomy" id="9598"/>
    <lineage>
        <taxon>Eukaryota</taxon>
        <taxon>Metazoa</taxon>
        <taxon>Chordata</taxon>
        <taxon>Craniata</taxon>
        <taxon>Vertebrata</taxon>
        <taxon>Euteleostomi</taxon>
        <taxon>Mammalia</taxon>
        <taxon>Eutheria</taxon>
        <taxon>Euarchontoglires</taxon>
        <taxon>Primates</taxon>
        <taxon>Haplorrhini</taxon>
        <taxon>Catarrhini</taxon>
        <taxon>Hominidae</taxon>
        <taxon>Pan</taxon>
    </lineage>
</organism>
<evidence type="ECO:0000313" key="11">
    <source>
        <dbReference type="EMBL" id="PNI31314.1"/>
    </source>
</evidence>
<dbReference type="InterPro" id="IPR013320">
    <property type="entry name" value="ConA-like_dom_sf"/>
</dbReference>
<dbReference type="AlphaFoldDB" id="A0A2J8K8G7"/>
<dbReference type="PANTHER" id="PTHR24023">
    <property type="entry name" value="COLLAGEN ALPHA"/>
    <property type="match status" value="1"/>
</dbReference>
<evidence type="ECO:0000256" key="7">
    <source>
        <dbReference type="ARBA" id="ARBA00023180"/>
    </source>
</evidence>
<keyword evidence="6" id="KW-0176">Collagen</keyword>
<dbReference type="InterPro" id="IPR001791">
    <property type="entry name" value="Laminin_G"/>
</dbReference>
<proteinExistence type="predicted"/>
<dbReference type="PANTHER" id="PTHR24023:SF918">
    <property type="entry name" value="COLLAGEN ALPHA-1(IX) CHAIN"/>
    <property type="match status" value="1"/>
</dbReference>
<evidence type="ECO:0000256" key="3">
    <source>
        <dbReference type="ARBA" id="ARBA00022530"/>
    </source>
</evidence>
<dbReference type="InterPro" id="IPR050149">
    <property type="entry name" value="Collagen_superfamily"/>
</dbReference>
<dbReference type="SMART" id="SM00210">
    <property type="entry name" value="TSPN"/>
    <property type="match status" value="1"/>
</dbReference>
<evidence type="ECO:0000313" key="12">
    <source>
        <dbReference type="Proteomes" id="UP000236370"/>
    </source>
</evidence>
<reference evidence="11 12" key="1">
    <citation type="submission" date="2017-12" db="EMBL/GenBank/DDBJ databases">
        <title>High-resolution comparative analysis of great ape genomes.</title>
        <authorList>
            <person name="Pollen A."/>
            <person name="Hastie A."/>
            <person name="Hormozdiari F."/>
            <person name="Dougherty M."/>
            <person name="Liu R."/>
            <person name="Chaisson M."/>
            <person name="Hoppe E."/>
            <person name="Hill C."/>
            <person name="Pang A."/>
            <person name="Hillier L."/>
            <person name="Baker C."/>
            <person name="Armstrong J."/>
            <person name="Shendure J."/>
            <person name="Paten B."/>
            <person name="Wilson R."/>
            <person name="Chao H."/>
            <person name="Schneider V."/>
            <person name="Ventura M."/>
            <person name="Kronenberg Z."/>
            <person name="Murali S."/>
            <person name="Gordon D."/>
            <person name="Cantsilieris S."/>
            <person name="Munson K."/>
            <person name="Nelson B."/>
            <person name="Raja A."/>
            <person name="Underwood J."/>
            <person name="Diekhans M."/>
            <person name="Fiddes I."/>
            <person name="Haussler D."/>
            <person name="Eichler E."/>
        </authorList>
    </citation>
    <scope>NUCLEOTIDE SEQUENCE [LARGE SCALE GENOMIC DNA]</scope>
    <source>
        <strain evidence="11">Yerkes chimp pedigree #C0471</strain>
    </source>
</reference>
<keyword evidence="2" id="KW-0964">Secreted</keyword>
<keyword evidence="5" id="KW-0677">Repeat</keyword>
<feature type="domain" description="Thrombospondin-like N-terminal" evidence="10">
    <location>
        <begin position="68"/>
        <end position="228"/>
    </location>
</feature>
<name>A0A2J8K8G7_PANTR</name>
<gene>
    <name evidence="11" type="ORF">CK820_G0040691</name>
</gene>
<feature type="chain" id="PRO_5014405697" evidence="9">
    <location>
        <begin position="38"/>
        <end position="890"/>
    </location>
</feature>
<evidence type="ECO:0000256" key="1">
    <source>
        <dbReference type="ARBA" id="ARBA00004498"/>
    </source>
</evidence>
<accession>A0A2J8K8G7</accession>
<dbReference type="InterPro" id="IPR008160">
    <property type="entry name" value="Collagen"/>
</dbReference>
<dbReference type="InterPro" id="IPR048287">
    <property type="entry name" value="TSPN-like_N"/>
</dbReference>
<evidence type="ECO:0000256" key="8">
    <source>
        <dbReference type="SAM" id="MobiDB-lite"/>
    </source>
</evidence>
<comment type="subcellular location">
    <subcellularLocation>
        <location evidence="1">Secreted</location>
        <location evidence="1">Extracellular space</location>
        <location evidence="1">Extracellular matrix</location>
    </subcellularLocation>
</comment>
<feature type="compositionally biased region" description="Low complexity" evidence="8">
    <location>
        <begin position="745"/>
        <end position="763"/>
    </location>
</feature>
<dbReference type="GO" id="GO:0005788">
    <property type="term" value="C:endoplasmic reticulum lumen"/>
    <property type="evidence" value="ECO:0007669"/>
    <property type="project" value="UniProtKB-ARBA"/>
</dbReference>
<evidence type="ECO:0000256" key="4">
    <source>
        <dbReference type="ARBA" id="ARBA00022729"/>
    </source>
</evidence>
<evidence type="ECO:0000256" key="6">
    <source>
        <dbReference type="ARBA" id="ARBA00023119"/>
    </source>
</evidence>
<feature type="compositionally biased region" description="Low complexity" evidence="8">
    <location>
        <begin position="685"/>
        <end position="701"/>
    </location>
</feature>
<dbReference type="Pfam" id="PF01391">
    <property type="entry name" value="Collagen"/>
    <property type="match status" value="4"/>
</dbReference>
<protein>
    <submittedName>
        <fullName evidence="11">COL24A1 isoform 2</fullName>
    </submittedName>
</protein>
<dbReference type="GO" id="GO:0005581">
    <property type="term" value="C:collagen trimer"/>
    <property type="evidence" value="ECO:0007669"/>
    <property type="project" value="UniProtKB-KW"/>
</dbReference>
<dbReference type="Pfam" id="PF02210">
    <property type="entry name" value="Laminin_G_2"/>
    <property type="match status" value="1"/>
</dbReference>
<dbReference type="SUPFAM" id="SSF49899">
    <property type="entry name" value="Concanavalin A-like lectins/glucanases"/>
    <property type="match status" value="1"/>
</dbReference>
<keyword evidence="3" id="KW-0272">Extracellular matrix</keyword>
<evidence type="ECO:0000256" key="9">
    <source>
        <dbReference type="SAM" id="SignalP"/>
    </source>
</evidence>
<evidence type="ECO:0000259" key="10">
    <source>
        <dbReference type="SMART" id="SM00210"/>
    </source>
</evidence>
<sequence>MHLRAHRTRRGKVSPTAKTKSLLHFIVLCVAGVVVHAQEQGIDILHQLGLGGKDVRHSSSATAVPSASTLLPQGVHLTESGVIFKNDAYIETPFVKILPVNLGQPFTILTGLQSHRVNNAFLFSIRNKNRLQLGVQLLPKKLVVHIRGKQPAVFNYSVHDEQWHSFAITIRNQSVSMFVECGKKYFSTETIPEVQTFDSNSVFTLGSMNNNSVHFEGIVCQLDIIPSAEASADYCRYVKQQCRQADKYQPEKSLPCTTLIPPKIPEHSPPPKRFAEKVLSEDTFTEGKSIPNIIKNDSETAYKRQEHQISRSQLSSLQSGNVSAVDLTNHGIQAKEMITEEDTQTNFSLSVTTHRISEARMNTKEKFSSLLNMSDNITQHDDRVTGLSLFKKMPSILPQIKQDTITNLKKAITANLHTNELMEMQPILNTSLHRVTNEPSVDNHLDLRKEGEFYPDATYPIENSYETELYDYYYYEDLNTMLEMEYLRGPKGDTGPPGPPGPAGIPGPSGKRGPRGIPGPHGNPGLPGLPGPKGPKGDPGFSPGQPVPGEKGDQGLSGLMGPPGMQGDKGLKGHPGLPGLPGEQGIPGFAGNIGSPGYPGRQGLAGPEGNPGPKGARGFIGSPGEAGQLGPEGERGIPGIRGKKGFKGRQGFPGDFGDRGPAGLDGSPGLVGGTGPPGFPGLRGSVGPVGPIGPAGIPGPMGLSGNKGLPGIKGDKGEQGTAGELGEPGYPGDKGAVGLPGPPGMRGKPGPSGQTGDPGLQGPSGPPGPEGFPGDIGIPGQNGPEGPKGLLGNRGPPGPPGLKGTQGEEGPIGPFGELGPRGKPGQKGYAGEPGPEGLKGEVGDQGNIGKIGETMESCSVTQAGAQWHDLGSLHPLPPGFKRFSCLSLLG</sequence>
<keyword evidence="7" id="KW-0325">Glycoprotein</keyword>
<feature type="compositionally biased region" description="Low complexity" evidence="8">
    <location>
        <begin position="574"/>
        <end position="587"/>
    </location>
</feature>
<dbReference type="EMBL" id="NBAG03000387">
    <property type="protein sequence ID" value="PNI31314.1"/>
    <property type="molecule type" value="Genomic_DNA"/>
</dbReference>
<feature type="compositionally biased region" description="Pro residues" evidence="8">
    <location>
        <begin position="496"/>
        <end position="505"/>
    </location>
</feature>
<evidence type="ECO:0000256" key="2">
    <source>
        <dbReference type="ARBA" id="ARBA00022525"/>
    </source>
</evidence>
<dbReference type="Gene3D" id="2.60.120.200">
    <property type="match status" value="1"/>
</dbReference>
<comment type="caution">
    <text evidence="11">The sequence shown here is derived from an EMBL/GenBank/DDBJ whole genome shotgun (WGS) entry which is preliminary data.</text>
</comment>
<keyword evidence="4 9" id="KW-0732">Signal</keyword>
<dbReference type="FunFam" id="2.60.120.200:FF:000085">
    <property type="entry name" value="collagen alpha-1(XXVII) chain isoform X1"/>
    <property type="match status" value="1"/>
</dbReference>
<feature type="signal peptide" evidence="9">
    <location>
        <begin position="1"/>
        <end position="37"/>
    </location>
</feature>
<dbReference type="Proteomes" id="UP000236370">
    <property type="component" value="Unassembled WGS sequence"/>
</dbReference>
<evidence type="ECO:0000256" key="5">
    <source>
        <dbReference type="ARBA" id="ARBA00022737"/>
    </source>
</evidence>
<feature type="region of interest" description="Disordered" evidence="8">
    <location>
        <begin position="487"/>
        <end position="850"/>
    </location>
</feature>